<keyword evidence="4" id="KW-1185">Reference proteome</keyword>
<dbReference type="SUPFAM" id="SSF49785">
    <property type="entry name" value="Galactose-binding domain-like"/>
    <property type="match status" value="1"/>
</dbReference>
<feature type="region of interest" description="Disordered" evidence="1">
    <location>
        <begin position="3410"/>
        <end position="3480"/>
    </location>
</feature>
<feature type="compositionally biased region" description="Polar residues" evidence="1">
    <location>
        <begin position="3319"/>
        <end position="3332"/>
    </location>
</feature>
<comment type="caution">
    <text evidence="3">The sequence shown here is derived from an EMBL/GenBank/DDBJ whole genome shotgun (WGS) entry which is preliminary data.</text>
</comment>
<evidence type="ECO:0000256" key="2">
    <source>
        <dbReference type="SAM" id="SignalP"/>
    </source>
</evidence>
<dbReference type="InterPro" id="IPR006530">
    <property type="entry name" value="YD"/>
</dbReference>
<feature type="region of interest" description="Disordered" evidence="1">
    <location>
        <begin position="633"/>
        <end position="652"/>
    </location>
</feature>
<organism evidence="3 4">
    <name type="scientific">Deinococcus cellulosilyticus (strain DSM 18568 / NBRC 106333 / KACC 11606 / 5516J-15)</name>
    <dbReference type="NCBI Taxonomy" id="1223518"/>
    <lineage>
        <taxon>Bacteria</taxon>
        <taxon>Thermotogati</taxon>
        <taxon>Deinococcota</taxon>
        <taxon>Deinococci</taxon>
        <taxon>Deinococcales</taxon>
        <taxon>Deinococcaceae</taxon>
        <taxon>Deinococcus</taxon>
    </lineage>
</organism>
<feature type="compositionally biased region" description="Polar residues" evidence="1">
    <location>
        <begin position="3410"/>
        <end position="3419"/>
    </location>
</feature>
<proteinExistence type="predicted"/>
<accession>A0A511NBB3</accession>
<dbReference type="RefSeq" id="WP_146891855.1">
    <property type="nucleotide sequence ID" value="NZ_BJXB01000055.1"/>
</dbReference>
<dbReference type="OrthoDB" id="63388at2"/>
<reference evidence="3 4" key="1">
    <citation type="submission" date="2019-07" db="EMBL/GenBank/DDBJ databases">
        <title>Whole genome shotgun sequence of Deinococcus cellulosilyticus NBRC 106333.</title>
        <authorList>
            <person name="Hosoyama A."/>
            <person name="Uohara A."/>
            <person name="Ohji S."/>
            <person name="Ichikawa N."/>
        </authorList>
    </citation>
    <scope>NUCLEOTIDE SEQUENCE [LARGE SCALE GENOMIC DNA]</scope>
    <source>
        <strain evidence="3 4">NBRC 106333</strain>
    </source>
</reference>
<dbReference type="Proteomes" id="UP000321306">
    <property type="component" value="Unassembled WGS sequence"/>
</dbReference>
<dbReference type="Gene3D" id="2.180.10.10">
    <property type="entry name" value="RHS repeat-associated core"/>
    <property type="match status" value="3"/>
</dbReference>
<evidence type="ECO:0000256" key="1">
    <source>
        <dbReference type="SAM" id="MobiDB-lite"/>
    </source>
</evidence>
<dbReference type="EMBL" id="BJXB01000055">
    <property type="protein sequence ID" value="GEM50063.1"/>
    <property type="molecule type" value="Genomic_DNA"/>
</dbReference>
<sequence>MKFQQKLSLGLAVLYLSGQFAPFALAAPDLISKVGAGASRIPLAAMSFDAPGFGELGDAINLATGNVFLQVGELNWNNQTNTKVNGTTVDSLDLLKSGYGWNHNPRLRLTLGDGQAFTRFQNLLDPLVLNNANTRTLYLDSGAGDRTAFKYQDPATLGEVPSWIERYKNLDATSVKYYRIEQLNPTEAYQEEWIVVVKVLEGSTPRVVAHHYSPEGNRSTFYKDGAYIDYQQSLDQQYAGATASTQDPDGILGVAPRTQITYSDLDAQSQSTTGRISKVIDAQNRTVDYVWENNQRIKTINYPGSRTVEFLYSGDNLTTVIFKAKSSASSTQDLSRTYKFDYYLVNDTYPGSTTRYNQVLLKSVEREITTSGGTNTASGGTNIAPSTWTNSSAYLKTTYTYQLVNSLPYIKTVETPGEATINYDFKSTVTLTDGSTGSTVKVTQGIKESTYEYDQAGRLVHREEKVTATPSLFPGKYPTFADRYLKWDYRYYKNGLLALTLEPSEDAHYRKATHLIYDSRGRLVRTEVFKENPYDPRYQAKVKLIIDSAARQEYGYGEVLAIKALTVNDAKGVDARLSVLNAPDLTNAALLKDGICSPVRGQDPSYKLCGYTGLPVIKETTPAGTPAQLREYSVDPANGTTNNQSEVVIGTGDGKLPPKGTYRVSFDGKADQNFPVVFGMQDTGGTQVTLTPEWRTYSTTFNFQDQHTLKRFFQVVETSSTLTRWYLRNIHVDYLGADLGNTSSDLFSNFVPSQDLSVSGWYPNLLKPSLRFTQESDGTLVNTLSSADFKNAPNYDATNPSHSAYPNRSGIYMVYGNTTPPYVRPGYYELSFEGKLADTAKVNTMDFSYQFVTAQNLLRTQALTKNWQKYGEVVNVTGPYTSYGFFFSVFENVASNPEWMLKNIKVRYLGTYPSAQTNLLPGPDLTSSSFSGALGTSKPLIVTSTTDMGLVNNLAPADNTARNQSGVSYQVKTDYNAVSGTSAIQPGWYRIGFNARVNSMDASKTLEVFYGPTAELIRSASLNNNWQYFTGEFQLNNTIKSSSILQIFEETASNPSWQLANISVEYLGAQGVQNLLPTNDLTSPLFLGTDAQAKDVQGTNTPQYGKIYTLNNSGLRFQNPTKRYPGRYRVSFDAKTTTAGNSTNVKYGLSSDLNKSQAVTDTWSRLSSVFEVGQETEYPKASTIGQAVPTFADTGVFWMQKDTATPLQVANVTVEYLDGDVLLVPLPKQRWTGFNYVAQSLSRTDQQKTLPITVPSPISGITAQLVDTQNMLAGFDLRTSAWETDDTTTISGVRKAQMPTYGFNTLFNGNAWQIRPNAGYRMRMGGILSAGRYRLTFDARTGSGQNTLYFRLGRGATANTTFNITSTRQTFTYDFVFSSPVDTQGSILAFDTQGGNSWLLGDPKLQYLGATTDGTFNTTPKEVVVYVVPSGIEGMFNPKVKLKASLGIRNNLDASNKAFNLTTMDPQITWTASGAPGGTITSTGSETTFVPAPWSSALAGKDVIYNVTANTGHADAAEDVVNVRAKYMAMTAVTPEYYRGSNNYWTCDSWFLWWCTSGSTKINLRVFKHKLDIRNQLPTWLPKISYRSSISKANFGFQSKGSGCFVIPNPSEYPNVDIWVKLENSNPPLEIKLGPPTAAQTAKVSDTYGEGEEGNCSTSSTLQTGVAMVYDELQPYPLSDILVFTSDGSGGGTIQPASTGSCIAQAPRPMLIASRKPSSRLLMAVGSGITIPGPGDGTGGCGSGDVYMKEESTSSSLGFSNQLALATQGGLRGSSVYVAPVTPVTTDRTLQWDTLADFSAEPRTDYEQLNISNYDADGKLLYSWRPEQADGTESSQGVATTHHYGYAETTVQNQWFRKVSGSVSAERWNYTLASMKGLNFSSADPSVLGIANNNAVRSYVKTTFNDAGLVSQIVKASSNPDGIRTSTQDFVYFDNNVPTSNMYTNWIKTSTVKAVGVGDLVTQYEYDALGNIIKETEEKALNSKVAVTTGEDVTVNVVTTRKFNGFGQKEQESLYTGDSLTADAAWVYSSNGTPIRSWTGTDKNLVYYHYNANGQNDITAAGTPSTVRTVITRTFDLFGNTTTQETNGFKASTTYDSLDRPIEEKNPDGGGFITTYDAYGKENFKGMIDTSAKVLKSTSTFRDVFGFVVAETTKRYDPRASTDHDATVDSTYLLDGYGRPIQESTVADGETLITQYAYDAVGNLRAKLSPQVHVSGTSSLKDERRPVMETLYDGANRIYKQRILLEGSGIQAANIIQANLDTPTQSVFQGTGTDVQWAETRFVYDHLGRQVSSVDPNGYITSTYYDLRDNIVRQDRQVWLATHNASDGYMPTGQSASTRVVSYQGYDASGHVLVTKDPLGYRATKVYDLLGNLIEERNHSNALMASYTYTEDGLQIAKFMPSPTLSSPPTTATTTSSTGQIINNMVAVEAKEYGSSPLPVKTIVPTSTSPLSVSGTTVSGGTATTYTYNHAGLPLTTSTTADGKTTTVTQTYDAFGNNISTINADGFKTTSIYDADGKMLEKKEWAREGSTIDSSAGLSAGFNYKYQYDALGRLTSKVERGLVVKYEYNNLGKVVAETRAVRTTSTVVPPRKYTYYRLDGNKTAETSYGAVVTGTTGNVPSGVSSGNLTKYVLDATGNIITETSVGTRYALGSTTNDGIQQKEYTSNQVYNGLGLRVKRSFEGDADIYVGQQDDFGKKSRTLITVDGNPFTQYDTFWVYDVRGQLKEKWDQVPVTDSAQITKRNYFKYSYNENGQETRNEHDLSVILFNPSAGVNKELSNTAVLLAGTKGSVDTLYNARGQIRQTTVFDRSPKGLDSTATTIDGLYETAGIYNLTTYSFNGDGSLSKLEVKRGNSLSALALVGTKTFQYDGRGREIQQVDSNGSQMKATAIDRYNNAAYVTGQLVDTISPVQSGMWGNKEITITTQYNEGGATSIIATGKDINSFKVTSIPAVGGLISEIRQDWRYGDESEGTRKYFKYDSETGSIKDEVSQSLIGTKYYYSYCLYKYNFETKTLECETNYYNAPKYGFWANRKEYNYDDYNQSNSNFVTKGEKFDISYYENTNLPQNFDDIVTFINNNNSKAENKRKEFKTYFTQEGYVAQEEQPYSRDEKITDNKKYGLDSRGNRINFYSNDNAGFIKQYDADQKMSSFSLQKGSITYWNQFIHDPFGNMVMNSSGGIKQSPEGAPSPQHYVIRDFTSIHYSGNEPQFSRHREGEIGSKYNPEAIKHYFLWFFTGFEGAVEFKDTYSKPGENNQQFKDALYSLADSRTDVVAWSGVVPFDADTKTTDDLRLPASITDEIAPLELIEPSAPRLENPSDDLTSPASGGMATQGQVVGTSGEMDNSGFGIRIVGTLGTPGDAPDGNLESGIEPHPQTESGFGVRFDTLTRTPSASVEQDRLPDSVTGTGIEQLTVETDPSWNFGEDDTELKPPVDTGAPDLGTTPSEDTSALLPPKGGEGDMDLPDPGVPGASDGISGLLPPGELEPDLSINLLGLNAQQQQLYDFLNLFKIKDTIIMDYLNLLTKMESGKGFSDSEAARSGEVMAAILIGLSQDKSTAVSMVLATRQINNFTNLFEDPNERVGFNLTLINGVISGKLTPYFVESLGSQSSDAHALFFPLGYSGYKWMAKNLWPSTLFKNAIFGSTKQGIIDQLVYYSTCTVICSSETIHSHMPPEMQEVVDMLDVFGATSLLMAAGKSTMASLKGILDDANPFDIVYVTRQNLHSLGSLGAQRVRVITRDGAPSGAKALYDQAKYLEELLPAGKARNGTTVVVVRFINAEANKSKTLIFINSPASTGNIKSMPKQWRSLGFGKFDYGGDDAGKTLGQISGDVIWVGQHGMKTGVDTHAEDVFRQFLESGAAKGWYPVEGGVSKNICQWKGCDKVIGGLTVDGRNFEFWGDGFNKGNIPSKPTTTYRGFYLPKK</sequence>
<keyword evidence="2" id="KW-0732">Signal</keyword>
<dbReference type="InterPro" id="IPR008979">
    <property type="entry name" value="Galactose-bd-like_sf"/>
</dbReference>
<evidence type="ECO:0000313" key="4">
    <source>
        <dbReference type="Proteomes" id="UP000321306"/>
    </source>
</evidence>
<gene>
    <name evidence="3" type="ORF">DC3_56980</name>
</gene>
<protein>
    <submittedName>
        <fullName evidence="3">Uncharacterized protein</fullName>
    </submittedName>
</protein>
<evidence type="ECO:0000313" key="3">
    <source>
        <dbReference type="EMBL" id="GEM50063.1"/>
    </source>
</evidence>
<feature type="signal peptide" evidence="2">
    <location>
        <begin position="1"/>
        <end position="26"/>
    </location>
</feature>
<feature type="region of interest" description="Disordered" evidence="1">
    <location>
        <begin position="3310"/>
        <end position="3332"/>
    </location>
</feature>
<dbReference type="Gene3D" id="2.60.120.260">
    <property type="entry name" value="Galactose-binding domain-like"/>
    <property type="match status" value="1"/>
</dbReference>
<name>A0A511NBB3_DEIC1</name>
<feature type="chain" id="PRO_5022082965" evidence="2">
    <location>
        <begin position="27"/>
        <end position="3923"/>
    </location>
</feature>
<dbReference type="NCBIfam" id="TIGR01643">
    <property type="entry name" value="YD_repeat_2x"/>
    <property type="match status" value="1"/>
</dbReference>